<dbReference type="FunFam" id="1.10.510.10:FF:000006">
    <property type="entry name" value="Serine/threonine-protein kinase WNK1 isoform 2"/>
    <property type="match status" value="1"/>
</dbReference>
<dbReference type="Gene3D" id="1.10.10.570">
    <property type="entry name" value="Winged helix' DNA-binding domain. Chain C. Domain 1"/>
    <property type="match status" value="1"/>
</dbReference>
<keyword evidence="11" id="KW-0547">Nucleotide-binding</keyword>
<accession>A0A087YEG0</accession>
<dbReference type="EMBL" id="AYCK01001216">
    <property type="status" value="NOT_ANNOTATED_CDS"/>
    <property type="molecule type" value="Genomic_DNA"/>
</dbReference>
<evidence type="ECO:0000256" key="4">
    <source>
        <dbReference type="ARBA" id="ARBA00012513"/>
    </source>
</evidence>
<name>A0A087YEG0_POEFO</name>
<feature type="coiled-coil region" evidence="18">
    <location>
        <begin position="1086"/>
        <end position="1128"/>
    </location>
</feature>
<keyword evidence="14" id="KW-0653">Protein transport</keyword>
<reference evidence="21" key="2">
    <citation type="submission" date="2025-08" db="UniProtKB">
        <authorList>
            <consortium name="Ensembl"/>
        </authorList>
    </citation>
    <scope>IDENTIFICATION</scope>
</reference>
<dbReference type="InterPro" id="IPR014041">
    <property type="entry name" value="ESCRT-II_cplx_Vps25-sub_N"/>
</dbReference>
<dbReference type="InterPro" id="IPR000719">
    <property type="entry name" value="Prot_kinase_dom"/>
</dbReference>
<keyword evidence="8" id="KW-0723">Serine/threonine-protein kinase</keyword>
<dbReference type="FunFam" id="3.10.20.90:FF:000007">
    <property type="entry name" value="Serine/threonine-protein kinase WNK1 isoform 1"/>
    <property type="match status" value="1"/>
</dbReference>
<dbReference type="Pfam" id="PF12202">
    <property type="entry name" value="OSR1_C"/>
    <property type="match status" value="1"/>
</dbReference>
<dbReference type="Gene3D" id="3.10.20.90">
    <property type="entry name" value="Phosphatidylinositol 3-kinase Catalytic Subunit, Chain A, domain 1"/>
    <property type="match status" value="2"/>
</dbReference>
<evidence type="ECO:0000256" key="17">
    <source>
        <dbReference type="ARBA" id="ARBA00048679"/>
    </source>
</evidence>
<dbReference type="SMART" id="SM00220">
    <property type="entry name" value="S_TKc"/>
    <property type="match status" value="1"/>
</dbReference>
<feature type="compositionally biased region" description="Basic and acidic residues" evidence="19">
    <location>
        <begin position="1020"/>
        <end position="1030"/>
    </location>
</feature>
<dbReference type="FunFam" id="1.10.10.570:FF:000001">
    <property type="entry name" value="vacuolar protein-sorting-associated protein 25"/>
    <property type="match status" value="1"/>
</dbReference>
<dbReference type="PANTHER" id="PTHR13902">
    <property type="entry name" value="SERINE/THREONINE-PROTEIN KINASE WNK WITH NO LYSINE -RELATED"/>
    <property type="match status" value="1"/>
</dbReference>
<dbReference type="EMBL" id="AYCK01001215">
    <property type="status" value="NOT_ANNOTATED_CDS"/>
    <property type="molecule type" value="Genomic_DNA"/>
</dbReference>
<evidence type="ECO:0000256" key="19">
    <source>
        <dbReference type="SAM" id="MobiDB-lite"/>
    </source>
</evidence>
<dbReference type="InterPro" id="IPR036388">
    <property type="entry name" value="WH-like_DNA-bd_sf"/>
</dbReference>
<feature type="region of interest" description="Disordered" evidence="19">
    <location>
        <begin position="983"/>
        <end position="1042"/>
    </location>
</feature>
<dbReference type="Pfam" id="PF24889">
    <property type="entry name" value="CCTL2_WNK"/>
    <property type="match status" value="1"/>
</dbReference>
<dbReference type="GO" id="GO:0005524">
    <property type="term" value="F:ATP binding"/>
    <property type="evidence" value="ECO:0007669"/>
    <property type="project" value="UniProtKB-KW"/>
</dbReference>
<dbReference type="GO" id="GO:0004674">
    <property type="term" value="F:protein serine/threonine kinase activity"/>
    <property type="evidence" value="ECO:0007669"/>
    <property type="project" value="UniProtKB-KW"/>
</dbReference>
<comment type="cofactor">
    <cofactor evidence="1">
        <name>Mg(2+)</name>
        <dbReference type="ChEBI" id="CHEBI:18420"/>
    </cofactor>
</comment>
<dbReference type="Gene3D" id="3.30.200.20">
    <property type="entry name" value="Phosphorylase Kinase, domain 1"/>
    <property type="match status" value="1"/>
</dbReference>
<comment type="similarity">
    <text evidence="3">Belongs to the VPS25 family.</text>
</comment>
<dbReference type="InterPro" id="IPR011009">
    <property type="entry name" value="Kinase-like_dom_sf"/>
</dbReference>
<comment type="subcellular location">
    <subcellularLocation>
        <location evidence="2">Cytoplasm</location>
    </subcellularLocation>
</comment>
<evidence type="ECO:0000256" key="18">
    <source>
        <dbReference type="SAM" id="Coils"/>
    </source>
</evidence>
<feature type="region of interest" description="Disordered" evidence="19">
    <location>
        <begin position="248"/>
        <end position="310"/>
    </location>
</feature>
<dbReference type="Pfam" id="PF00069">
    <property type="entry name" value="Pkinase"/>
    <property type="match status" value="1"/>
</dbReference>
<reference evidence="21" key="3">
    <citation type="submission" date="2025-09" db="UniProtKB">
        <authorList>
            <consortium name="Ensembl"/>
        </authorList>
    </citation>
    <scope>IDENTIFICATION</scope>
</reference>
<comment type="catalytic activity">
    <reaction evidence="17">
        <text>L-seryl-[protein] + ATP = O-phospho-L-seryl-[protein] + ADP + H(+)</text>
        <dbReference type="Rhea" id="RHEA:17989"/>
        <dbReference type="Rhea" id="RHEA-COMP:9863"/>
        <dbReference type="Rhea" id="RHEA-COMP:11604"/>
        <dbReference type="ChEBI" id="CHEBI:15378"/>
        <dbReference type="ChEBI" id="CHEBI:29999"/>
        <dbReference type="ChEBI" id="CHEBI:30616"/>
        <dbReference type="ChEBI" id="CHEBI:83421"/>
        <dbReference type="ChEBI" id="CHEBI:456216"/>
        <dbReference type="EC" id="2.7.11.1"/>
    </reaction>
</comment>
<dbReference type="SUPFAM" id="SSF46785">
    <property type="entry name" value="Winged helix' DNA-binding domain"/>
    <property type="match status" value="2"/>
</dbReference>
<evidence type="ECO:0000259" key="20">
    <source>
        <dbReference type="PROSITE" id="PS50011"/>
    </source>
</evidence>
<evidence type="ECO:0000256" key="9">
    <source>
        <dbReference type="ARBA" id="ARBA00022553"/>
    </source>
</evidence>
<comment type="catalytic activity">
    <reaction evidence="16">
        <text>L-threonyl-[protein] + ATP = O-phospho-L-threonyl-[protein] + ADP + H(+)</text>
        <dbReference type="Rhea" id="RHEA:46608"/>
        <dbReference type="Rhea" id="RHEA-COMP:11060"/>
        <dbReference type="Rhea" id="RHEA-COMP:11605"/>
        <dbReference type="ChEBI" id="CHEBI:15378"/>
        <dbReference type="ChEBI" id="CHEBI:30013"/>
        <dbReference type="ChEBI" id="CHEBI:30616"/>
        <dbReference type="ChEBI" id="CHEBI:61977"/>
        <dbReference type="ChEBI" id="CHEBI:456216"/>
        <dbReference type="EC" id="2.7.11.1"/>
    </reaction>
</comment>
<feature type="compositionally biased region" description="Polar residues" evidence="19">
    <location>
        <begin position="295"/>
        <end position="310"/>
    </location>
</feature>
<dbReference type="GeneTree" id="ENSGT00390000014892"/>
<dbReference type="SUPFAM" id="SSF47954">
    <property type="entry name" value="Cyclin-like"/>
    <property type="match status" value="1"/>
</dbReference>
<evidence type="ECO:0000256" key="13">
    <source>
        <dbReference type="ARBA" id="ARBA00022840"/>
    </source>
</evidence>
<sequence length="1555" mass="175308">LSRNYLCGRTLFRTLSAVNTASTAMSFEWPWQYNFPPFFTLQPNVDTRQKQLAAWCSLVLSYCRHHKLYTVDVMEAQESPVFNNKKIERKLSVEAIQVVFEELRKKAATSSGNLEWLDKNKSRCLVMWRRPEEWGKLIYQWVSKNGMNNSVFTLYELSNGDDTDGEGWVAPRCRGGCWSLKCFCSCLFGSQPSLSGREPLLFAGGPQCLRSLWTDFSALQEQRWAELERSGRTAHWSSVDIGCSVLSQEEEKADESPQQLSPVSSQDAGTDAPSSSREPNAVGGNWPPERRSKAQDASSDSDNELQNRQNKVLSRITFDTQWEQEEKEDVETKAVATSPDGRYLKFNIEIGRGSFKTVYKGLDTETTVEVAWCELQTRKLTKAERQRFSEEVEMLKGLQHPNIVRFHDSWKSTVKGHKCIILVTELMTSGTLKTYLKRFKEMKLKLLQRWSRQILKGLHFLHTRTPPIIHRDLKCDNIFITGPTGSVKIGDLGLATLKSASFAKSVIGTPEFMAPEMYEEKYDEAVDVYALGMCILEMATSEYPYYECQNAAQIYRKVTSGIKPDSFYKVIVPELKEIIEGCIRMIKDERYTIQDLLEHPFFQENNGVHVELAEEDDTVKPGLKLWLRIDDTKKLHGKYKDNNAIEFLFELYKDVPEEVAQEMVVLGFVCEADFKIVAKAIRDRVTTIKRQREKLRRQAEEAQEVIEEEPEPQPPSHSGVSSSYPAEPEEPEADQHFRVRSNSLSSETADCETDGDLSSSGLQDPLEAGGFNGPATPPTPSTPLTTRADTPAVNGLAIPALRFPSREFSDIDMYVTSLSRESWTPVTRSKGALSEKSEKTAARRTTAKLFRRRARSRLRITGLSDKVDRVVECQLQTHNDKMVTFKFDLDGDNPEDIAAVMIRSEFILPSEKEGFIHRMGDIIKRAEALMSKDPIPSSLSSAPKTFISPVPPAALPFTLHGPNSFSLPISRISRFSEASGAASSPYSVIHPPSKPAHPGLGRKKSGSYHRISCQSSSHQNNEHFSDDTRTELTPGQRAAQRSGLSVTAAEMEGRLWDGAAGSPQYSNALHNLWLTTYNRSAPYLSSDDSDSEDEEMMEELQELREKHLSEVQALEAEQKREIEELYARMGKVPPPGIVSPAAMLCSRQRRLSKGNGFPSSRRNSLQRVDILPLQGIIRRNSLGGSSSGSQDKPGKGVTFATDISRMVKEGEKNVTNESKGLLSITFDNMADGLACPVRSKNRVCQSSMAKTFLCFPRHRVVARLNFGETPFDVLNDFLINLNNINKDYLDGLPKWSGTFKQKRLVEYIFLITQQLKLDPSVGYHAIELLQRFMVKHVADALAKIPIQSVAINESKRYGDLIFNNLKDTFPLILFSCVQLANKLFLHCHMIDTSTAVQFLYSLGLSVSKQTLLESELMVFKGVEYRLNVLNSLTYVEVILEVLGHNEPSVPVEHLYRLCHYVLQFVTLEQTAIYDSLLRSVCQCLSPSREQRENFVTVTEDRMLRGVCVIAVATYILCFKRWKQVVGELSHITGITRRNITEFALVIVAHITGTSS</sequence>
<dbReference type="InterPro" id="IPR036915">
    <property type="entry name" value="Cyclin-like_sf"/>
</dbReference>
<dbReference type="GO" id="GO:0000814">
    <property type="term" value="C:ESCRT II complex"/>
    <property type="evidence" value="ECO:0007669"/>
    <property type="project" value="InterPro"/>
</dbReference>
<evidence type="ECO:0000256" key="12">
    <source>
        <dbReference type="ARBA" id="ARBA00022777"/>
    </source>
</evidence>
<dbReference type="Pfam" id="PF05871">
    <property type="entry name" value="ESCRT-II"/>
    <property type="match status" value="1"/>
</dbReference>
<dbReference type="Gene3D" id="1.10.10.10">
    <property type="entry name" value="Winged helix-like DNA-binding domain superfamily/Winged helix DNA-binding domain"/>
    <property type="match status" value="1"/>
</dbReference>
<dbReference type="PROSITE" id="PS00108">
    <property type="entry name" value="PROTEIN_KINASE_ST"/>
    <property type="match status" value="1"/>
</dbReference>
<dbReference type="InterPro" id="IPR008271">
    <property type="entry name" value="Ser/Thr_kinase_AS"/>
</dbReference>
<keyword evidence="13" id="KW-0067">ATP-binding</keyword>
<feature type="compositionally biased region" description="Acidic residues" evidence="19">
    <location>
        <begin position="701"/>
        <end position="711"/>
    </location>
</feature>
<evidence type="ECO:0000256" key="3">
    <source>
        <dbReference type="ARBA" id="ARBA00009674"/>
    </source>
</evidence>
<organism evidence="21 22">
    <name type="scientific">Poecilia formosa</name>
    <name type="common">Amazon molly</name>
    <name type="synonym">Limia formosa</name>
    <dbReference type="NCBI Taxonomy" id="48698"/>
    <lineage>
        <taxon>Eukaryota</taxon>
        <taxon>Metazoa</taxon>
        <taxon>Chordata</taxon>
        <taxon>Craniata</taxon>
        <taxon>Vertebrata</taxon>
        <taxon>Euteleostomi</taxon>
        <taxon>Actinopterygii</taxon>
        <taxon>Neopterygii</taxon>
        <taxon>Teleostei</taxon>
        <taxon>Neoteleostei</taxon>
        <taxon>Acanthomorphata</taxon>
        <taxon>Ovalentaria</taxon>
        <taxon>Atherinomorphae</taxon>
        <taxon>Cyprinodontiformes</taxon>
        <taxon>Poeciliidae</taxon>
        <taxon>Poeciliinae</taxon>
        <taxon>Poecilia</taxon>
    </lineage>
</organism>
<dbReference type="InterPro" id="IPR024678">
    <property type="entry name" value="Kinase_OSR1/WNK_CCT"/>
</dbReference>
<evidence type="ECO:0000256" key="1">
    <source>
        <dbReference type="ARBA" id="ARBA00001946"/>
    </source>
</evidence>
<keyword evidence="22" id="KW-1185">Reference proteome</keyword>
<dbReference type="GO" id="GO:0015031">
    <property type="term" value="P:protein transport"/>
    <property type="evidence" value="ECO:0007669"/>
    <property type="project" value="UniProtKB-KW"/>
</dbReference>
<proteinExistence type="inferred from homology"/>
<keyword evidence="12" id="KW-0418">Kinase</keyword>
<protein>
    <recommendedName>
        <fullName evidence="5">Vacuolar protein-sorting-associated protein 25</fullName>
        <ecNumber evidence="4">2.7.11.1</ecNumber>
    </recommendedName>
    <alternativeName>
        <fullName evidence="15">ESCRT-II complex subunit VPS25</fullName>
    </alternativeName>
</protein>
<evidence type="ECO:0000256" key="8">
    <source>
        <dbReference type="ARBA" id="ARBA00022527"/>
    </source>
</evidence>
<dbReference type="InterPro" id="IPR056865">
    <property type="entry name" value="CCTL2_WNK"/>
</dbReference>
<evidence type="ECO:0000256" key="10">
    <source>
        <dbReference type="ARBA" id="ARBA00022679"/>
    </source>
</evidence>
<keyword evidence="18" id="KW-0175">Coiled coil</keyword>
<dbReference type="Proteomes" id="UP000028760">
    <property type="component" value="Unassembled WGS sequence"/>
</dbReference>
<dbReference type="EMBL" id="AYCK01001217">
    <property type="status" value="NOT_ANNOTATED_CDS"/>
    <property type="molecule type" value="Genomic_DNA"/>
</dbReference>
<dbReference type="Gene3D" id="1.10.510.10">
    <property type="entry name" value="Transferase(Phosphotransferase) domain 1"/>
    <property type="match status" value="1"/>
</dbReference>
<evidence type="ECO:0000256" key="15">
    <source>
        <dbReference type="ARBA" id="ARBA00030094"/>
    </source>
</evidence>
<dbReference type="InterPro" id="IPR036390">
    <property type="entry name" value="WH_DNA-bd_sf"/>
</dbReference>
<feature type="compositionally biased region" description="Polar residues" evidence="19">
    <location>
        <begin position="256"/>
        <end position="278"/>
    </location>
</feature>
<dbReference type="InterPro" id="IPR008570">
    <property type="entry name" value="ESCRT-II_cplx_Vps25-sub"/>
</dbReference>
<evidence type="ECO:0000256" key="16">
    <source>
        <dbReference type="ARBA" id="ARBA00047899"/>
    </source>
</evidence>
<keyword evidence="7" id="KW-0963">Cytoplasm</keyword>
<evidence type="ECO:0000256" key="2">
    <source>
        <dbReference type="ARBA" id="ARBA00004496"/>
    </source>
</evidence>
<dbReference type="Ensembl" id="ENSPFOT00000016435.2">
    <property type="protein sequence ID" value="ENSPFOP00000016413.2"/>
    <property type="gene ID" value="ENSPFOG00000016250.2"/>
</dbReference>
<feature type="domain" description="Protein kinase" evidence="20">
    <location>
        <begin position="344"/>
        <end position="602"/>
    </location>
</feature>
<dbReference type="GO" id="GO:0071985">
    <property type="term" value="P:multivesicular body sorting pathway"/>
    <property type="evidence" value="ECO:0007669"/>
    <property type="project" value="InterPro"/>
</dbReference>
<feature type="region of interest" description="Disordered" evidence="19">
    <location>
        <begin position="699"/>
        <end position="789"/>
    </location>
</feature>
<keyword evidence="6" id="KW-0813">Transport</keyword>
<evidence type="ECO:0000256" key="14">
    <source>
        <dbReference type="ARBA" id="ARBA00022927"/>
    </source>
</evidence>
<dbReference type="SUPFAM" id="SSF56112">
    <property type="entry name" value="Protein kinase-like (PK-like)"/>
    <property type="match status" value="1"/>
</dbReference>
<evidence type="ECO:0000256" key="11">
    <source>
        <dbReference type="ARBA" id="ARBA00022741"/>
    </source>
</evidence>
<evidence type="ECO:0000313" key="22">
    <source>
        <dbReference type="Proteomes" id="UP000028760"/>
    </source>
</evidence>
<dbReference type="Gene3D" id="1.10.472.10">
    <property type="entry name" value="Cyclin-like"/>
    <property type="match status" value="1"/>
</dbReference>
<dbReference type="FunFam" id="3.30.200.20:FF:000494">
    <property type="entry name" value="serine/threonine-protein kinase WNK2 isoform X2"/>
    <property type="match status" value="1"/>
</dbReference>
<keyword evidence="9" id="KW-0597">Phosphoprotein</keyword>
<reference evidence="22" key="1">
    <citation type="submission" date="2013-10" db="EMBL/GenBank/DDBJ databases">
        <authorList>
            <person name="Schartl M."/>
            <person name="Warren W."/>
        </authorList>
    </citation>
    <scope>NUCLEOTIDE SEQUENCE [LARGE SCALE GENOMIC DNA]</scope>
    <source>
        <strain evidence="22">female</strain>
    </source>
</reference>
<evidence type="ECO:0000313" key="21">
    <source>
        <dbReference type="Ensembl" id="ENSPFOP00000016413.2"/>
    </source>
</evidence>
<dbReference type="EC" id="2.7.11.1" evidence="4"/>
<dbReference type="CDD" id="cd14033">
    <property type="entry name" value="STKc_WNK4"/>
    <property type="match status" value="1"/>
</dbReference>
<evidence type="ECO:0000256" key="5">
    <source>
        <dbReference type="ARBA" id="ARBA00017934"/>
    </source>
</evidence>
<dbReference type="InterPro" id="IPR050588">
    <property type="entry name" value="WNK_Ser-Thr_kinase"/>
</dbReference>
<keyword evidence="10" id="KW-0808">Transferase</keyword>
<evidence type="ECO:0000256" key="7">
    <source>
        <dbReference type="ARBA" id="ARBA00022490"/>
    </source>
</evidence>
<evidence type="ECO:0000256" key="6">
    <source>
        <dbReference type="ARBA" id="ARBA00022448"/>
    </source>
</evidence>
<dbReference type="PROSITE" id="PS50011">
    <property type="entry name" value="PROTEIN_KINASE_DOM"/>
    <property type="match status" value="1"/>
</dbReference>